<reference evidence="1" key="2">
    <citation type="submission" date="2021-04" db="EMBL/GenBank/DDBJ databases">
        <authorList>
            <person name="Gilroy R."/>
        </authorList>
    </citation>
    <scope>NUCLEOTIDE SEQUENCE</scope>
    <source>
        <strain evidence="1">ChiW19-6364</strain>
    </source>
</reference>
<gene>
    <name evidence="1" type="ORF">H9913_12570</name>
</gene>
<dbReference type="PANTHER" id="PTHR33221:SF15">
    <property type="entry name" value="HTH-TYPE TRANSCRIPTIONAL REGULATOR YWGB-RELATED"/>
    <property type="match status" value="1"/>
</dbReference>
<evidence type="ECO:0000313" key="2">
    <source>
        <dbReference type="Proteomes" id="UP000823850"/>
    </source>
</evidence>
<reference evidence="1" key="1">
    <citation type="journal article" date="2021" name="PeerJ">
        <title>Extensive microbial diversity within the chicken gut microbiome revealed by metagenomics and culture.</title>
        <authorList>
            <person name="Gilroy R."/>
            <person name="Ravi A."/>
            <person name="Getino M."/>
            <person name="Pursley I."/>
            <person name="Horton D.L."/>
            <person name="Alikhan N.F."/>
            <person name="Baker D."/>
            <person name="Gharbi K."/>
            <person name="Hall N."/>
            <person name="Watson M."/>
            <person name="Adriaenssens E.M."/>
            <person name="Foster-Nyarko E."/>
            <person name="Jarju S."/>
            <person name="Secka A."/>
            <person name="Antonio M."/>
            <person name="Oren A."/>
            <person name="Chaudhuri R.R."/>
            <person name="La Ragione R."/>
            <person name="Hildebrand F."/>
            <person name="Pallen M.J."/>
        </authorList>
    </citation>
    <scope>NUCLEOTIDE SEQUENCE</scope>
    <source>
        <strain evidence="1">ChiW19-6364</strain>
    </source>
</reference>
<dbReference type="GO" id="GO:0005829">
    <property type="term" value="C:cytosol"/>
    <property type="evidence" value="ECO:0007669"/>
    <property type="project" value="TreeGrafter"/>
</dbReference>
<name>A0A9D2U4Y7_9FIRM</name>
<dbReference type="EMBL" id="DWUX01000218">
    <property type="protein sequence ID" value="HJD40845.1"/>
    <property type="molecule type" value="Genomic_DNA"/>
</dbReference>
<dbReference type="Pfam" id="PF02082">
    <property type="entry name" value="Rrf2"/>
    <property type="match status" value="1"/>
</dbReference>
<dbReference type="InterPro" id="IPR036388">
    <property type="entry name" value="WH-like_DNA-bd_sf"/>
</dbReference>
<dbReference type="PROSITE" id="PS51197">
    <property type="entry name" value="HTH_RRF2_2"/>
    <property type="match status" value="1"/>
</dbReference>
<protein>
    <submittedName>
        <fullName evidence="1">Rrf2 family transcriptional regulator</fullName>
    </submittedName>
</protein>
<comment type="caution">
    <text evidence="1">The sequence shown here is derived from an EMBL/GenBank/DDBJ whole genome shotgun (WGS) entry which is preliminary data.</text>
</comment>
<dbReference type="Gene3D" id="1.10.10.10">
    <property type="entry name" value="Winged helix-like DNA-binding domain superfamily/Winged helix DNA-binding domain"/>
    <property type="match status" value="1"/>
</dbReference>
<dbReference type="InterPro" id="IPR000944">
    <property type="entry name" value="Tscrpt_reg_Rrf2"/>
</dbReference>
<dbReference type="InterPro" id="IPR036390">
    <property type="entry name" value="WH_DNA-bd_sf"/>
</dbReference>
<organism evidence="1 2">
    <name type="scientific">Candidatus Blautia stercoripullorum</name>
    <dbReference type="NCBI Taxonomy" id="2838502"/>
    <lineage>
        <taxon>Bacteria</taxon>
        <taxon>Bacillati</taxon>
        <taxon>Bacillota</taxon>
        <taxon>Clostridia</taxon>
        <taxon>Lachnospirales</taxon>
        <taxon>Lachnospiraceae</taxon>
        <taxon>Blautia</taxon>
    </lineage>
</organism>
<dbReference type="PANTHER" id="PTHR33221">
    <property type="entry name" value="WINGED HELIX-TURN-HELIX TRANSCRIPTIONAL REGULATOR, RRF2 FAMILY"/>
    <property type="match status" value="1"/>
</dbReference>
<accession>A0A9D2U4Y7</accession>
<proteinExistence type="predicted"/>
<dbReference type="Proteomes" id="UP000823850">
    <property type="component" value="Unassembled WGS sequence"/>
</dbReference>
<dbReference type="AlphaFoldDB" id="A0A9D2U4Y7"/>
<dbReference type="GO" id="GO:0003700">
    <property type="term" value="F:DNA-binding transcription factor activity"/>
    <property type="evidence" value="ECO:0007669"/>
    <property type="project" value="TreeGrafter"/>
</dbReference>
<sequence length="151" mass="16773">MQISMKCSIAVHCLIFIYEARGKARVTSTLLAQSTSCNPVVIRYILSALKKAELISVERGKGGAELQKAPEEISLYAIYSALEPEGLTSLIGIHSCEGSRCPIAKNIRRVLRDPYEKIEQSVRETMEKITLASMIETYHQGKDVQNILTES</sequence>
<dbReference type="SUPFAM" id="SSF46785">
    <property type="entry name" value="Winged helix' DNA-binding domain"/>
    <property type="match status" value="1"/>
</dbReference>
<evidence type="ECO:0000313" key="1">
    <source>
        <dbReference type="EMBL" id="HJD40845.1"/>
    </source>
</evidence>